<keyword evidence="5" id="KW-1185">Reference proteome</keyword>
<organism evidence="4 5">
    <name type="scientific">Pandoraea pneumonica</name>
    <dbReference type="NCBI Taxonomy" id="2508299"/>
    <lineage>
        <taxon>Bacteria</taxon>
        <taxon>Pseudomonadati</taxon>
        <taxon>Pseudomonadota</taxon>
        <taxon>Betaproteobacteria</taxon>
        <taxon>Burkholderiales</taxon>
        <taxon>Burkholderiaceae</taxon>
        <taxon>Pandoraea</taxon>
    </lineage>
</organism>
<comment type="similarity">
    <text evidence="1">Belongs to the UPF0213 family.</text>
</comment>
<name>A0A5E4UBS0_9BURK</name>
<feature type="region of interest" description="Disordered" evidence="2">
    <location>
        <begin position="96"/>
        <end position="150"/>
    </location>
</feature>
<evidence type="ECO:0000259" key="3">
    <source>
        <dbReference type="PROSITE" id="PS50164"/>
    </source>
</evidence>
<protein>
    <submittedName>
        <fullName evidence="4">GIY-YIG nuclease superfamily protein</fullName>
    </submittedName>
</protein>
<dbReference type="InterPro" id="IPR050190">
    <property type="entry name" value="UPF0213_domain"/>
</dbReference>
<feature type="domain" description="GIY-YIG" evidence="3">
    <location>
        <begin position="8"/>
        <end position="83"/>
    </location>
</feature>
<dbReference type="PANTHER" id="PTHR34477">
    <property type="entry name" value="UPF0213 PROTEIN YHBQ"/>
    <property type="match status" value="1"/>
</dbReference>
<evidence type="ECO:0000313" key="4">
    <source>
        <dbReference type="EMBL" id="VVD96468.1"/>
    </source>
</evidence>
<dbReference type="SUPFAM" id="SSF82771">
    <property type="entry name" value="GIY-YIG endonuclease"/>
    <property type="match status" value="1"/>
</dbReference>
<evidence type="ECO:0000256" key="2">
    <source>
        <dbReference type="SAM" id="MobiDB-lite"/>
    </source>
</evidence>
<dbReference type="InterPro" id="IPR000305">
    <property type="entry name" value="GIY-YIG_endonuc"/>
</dbReference>
<dbReference type="Gene3D" id="3.40.1440.10">
    <property type="entry name" value="GIY-YIG endonuclease"/>
    <property type="match status" value="1"/>
</dbReference>
<dbReference type="GeneID" id="300407283"/>
<dbReference type="RefSeq" id="WP_246182484.1">
    <property type="nucleotide sequence ID" value="NZ_CABPSK010000002.1"/>
</dbReference>
<dbReference type="EMBL" id="CABPSK010000002">
    <property type="protein sequence ID" value="VVD96468.1"/>
    <property type="molecule type" value="Genomic_DNA"/>
</dbReference>
<sequence length="150" mass="16222">MTDAPPRKPWFLYLLECAGSRIYTGITVDVEARYAAHVAGKGARFTRAYPPSRILLSLDFADRSAASRAEYRVKQLSATQKRALIAGKLVVDFGGSDIAAESGPKPKPTTKPTTQRTTKRTPKPTPKSASPSASPSPRRRKVTAPDAPVE</sequence>
<feature type="compositionally biased region" description="Low complexity" evidence="2">
    <location>
        <begin position="126"/>
        <end position="136"/>
    </location>
</feature>
<dbReference type="Pfam" id="PF01541">
    <property type="entry name" value="GIY-YIG"/>
    <property type="match status" value="1"/>
</dbReference>
<dbReference type="PANTHER" id="PTHR34477:SF1">
    <property type="entry name" value="UPF0213 PROTEIN YHBQ"/>
    <property type="match status" value="1"/>
</dbReference>
<proteinExistence type="inferred from homology"/>
<evidence type="ECO:0000313" key="5">
    <source>
        <dbReference type="Proteomes" id="UP000366945"/>
    </source>
</evidence>
<dbReference type="Proteomes" id="UP000366945">
    <property type="component" value="Unassembled WGS sequence"/>
</dbReference>
<gene>
    <name evidence="4" type="ORF">PPN31114_01887</name>
</gene>
<dbReference type="AlphaFoldDB" id="A0A5E4UBS0"/>
<reference evidence="4 5" key="1">
    <citation type="submission" date="2019-08" db="EMBL/GenBank/DDBJ databases">
        <authorList>
            <person name="Peeters C."/>
        </authorList>
    </citation>
    <scope>NUCLEOTIDE SEQUENCE [LARGE SCALE GENOMIC DNA]</scope>
    <source>
        <strain evidence="4 5">LMG 31114</strain>
    </source>
</reference>
<accession>A0A5E4UBS0</accession>
<dbReference type="InterPro" id="IPR035901">
    <property type="entry name" value="GIY-YIG_endonuc_sf"/>
</dbReference>
<dbReference type="PROSITE" id="PS50164">
    <property type="entry name" value="GIY_YIG"/>
    <property type="match status" value="1"/>
</dbReference>
<dbReference type="CDD" id="cd10456">
    <property type="entry name" value="GIY-YIG_UPF0213"/>
    <property type="match status" value="1"/>
</dbReference>
<evidence type="ECO:0000256" key="1">
    <source>
        <dbReference type="ARBA" id="ARBA00007435"/>
    </source>
</evidence>